<comment type="caution">
    <text evidence="2">The sequence shown here is derived from an EMBL/GenBank/DDBJ whole genome shotgun (WGS) entry which is preliminary data.</text>
</comment>
<organism evidence="2 3">
    <name type="scientific">Tanacetum coccineum</name>
    <dbReference type="NCBI Taxonomy" id="301880"/>
    <lineage>
        <taxon>Eukaryota</taxon>
        <taxon>Viridiplantae</taxon>
        <taxon>Streptophyta</taxon>
        <taxon>Embryophyta</taxon>
        <taxon>Tracheophyta</taxon>
        <taxon>Spermatophyta</taxon>
        <taxon>Magnoliopsida</taxon>
        <taxon>eudicotyledons</taxon>
        <taxon>Gunneridae</taxon>
        <taxon>Pentapetalae</taxon>
        <taxon>asterids</taxon>
        <taxon>campanulids</taxon>
        <taxon>Asterales</taxon>
        <taxon>Asteraceae</taxon>
        <taxon>Asteroideae</taxon>
        <taxon>Anthemideae</taxon>
        <taxon>Anthemidinae</taxon>
        <taxon>Tanacetum</taxon>
    </lineage>
</organism>
<dbReference type="Proteomes" id="UP001151760">
    <property type="component" value="Unassembled WGS sequence"/>
</dbReference>
<reference evidence="2" key="1">
    <citation type="journal article" date="2022" name="Int. J. Mol. Sci.">
        <title>Draft Genome of Tanacetum Coccineum: Genomic Comparison of Closely Related Tanacetum-Family Plants.</title>
        <authorList>
            <person name="Yamashiro T."/>
            <person name="Shiraishi A."/>
            <person name="Nakayama K."/>
            <person name="Satake H."/>
        </authorList>
    </citation>
    <scope>NUCLEOTIDE SEQUENCE</scope>
</reference>
<feature type="domain" description="HAT C-terminal dimerisation" evidence="1">
    <location>
        <begin position="398"/>
        <end position="473"/>
    </location>
</feature>
<dbReference type="SUPFAM" id="SSF53098">
    <property type="entry name" value="Ribonuclease H-like"/>
    <property type="match status" value="1"/>
</dbReference>
<accession>A0ABQ4ZE02</accession>
<proteinExistence type="predicted"/>
<keyword evidence="3" id="KW-1185">Reference proteome</keyword>
<evidence type="ECO:0000313" key="3">
    <source>
        <dbReference type="Proteomes" id="UP001151760"/>
    </source>
</evidence>
<sequence>MYTFSPMMVANSRKHHCRVRSYTREVLVISTNLDKQKNHYPLDFRNRRGDEARIKKKLGNNNANIKSSVDDLVLILRDSEVTLVYDDLECDMPITTHTPPLMMGEVDFDINSPLGEQVVDFLMKNVDVADLPRHMDKQLFGLLLKNSSLTKRMSDEPLGDDLKPRSYDVTFSNPHLDFNDDFTLCIDNPFFDEEFEDISSLNPPKLTLVIDEPILLVTLPSPYLVVLGDEKIDLLLRDDLDILLTREREIDFNPCWDIKELERLLANDHVYVPRVFDEPLGNFDSMSRPTETSDLILEELTAKIGLDDLIPIEIDDRNYDSEGGILFFEHLFNEDTSSDVSPALLPIESSSLDLPLPDPKNEVTTLLRRLKEHTNKKAWSDPSLSSEYERYVHSDFVTCLQTTEFETFDVLAFWKEKETMFPVLSRMAMDILSVQATSVASEFAFSTSRRVLSIRRKRLTLASLEMCMCLKDHLDAQERKHDKSTLETPVDFKEEILDAEIQANESILLSDEEIALDAASSEGSMSEPGFGGEEVEAEANYGYGVYHDDY</sequence>
<dbReference type="InterPro" id="IPR012337">
    <property type="entry name" value="RNaseH-like_sf"/>
</dbReference>
<protein>
    <submittedName>
        <fullName evidence="2">Zinc finger BED domain-containing protein RICESLEEPER 2</fullName>
    </submittedName>
</protein>
<dbReference type="PANTHER" id="PTHR23272:SF190">
    <property type="entry name" value="ZINC FINGER, BED-TYPE-RELATED"/>
    <property type="match status" value="1"/>
</dbReference>
<dbReference type="EMBL" id="BQNB010011168">
    <property type="protein sequence ID" value="GJS87053.1"/>
    <property type="molecule type" value="Genomic_DNA"/>
</dbReference>
<dbReference type="PANTHER" id="PTHR23272">
    <property type="entry name" value="BED FINGER-RELATED"/>
    <property type="match status" value="1"/>
</dbReference>
<dbReference type="Pfam" id="PF05699">
    <property type="entry name" value="Dimer_Tnp_hAT"/>
    <property type="match status" value="1"/>
</dbReference>
<evidence type="ECO:0000259" key="1">
    <source>
        <dbReference type="Pfam" id="PF05699"/>
    </source>
</evidence>
<dbReference type="InterPro" id="IPR008906">
    <property type="entry name" value="HATC_C_dom"/>
</dbReference>
<reference evidence="2" key="2">
    <citation type="submission" date="2022-01" db="EMBL/GenBank/DDBJ databases">
        <authorList>
            <person name="Yamashiro T."/>
            <person name="Shiraishi A."/>
            <person name="Satake H."/>
            <person name="Nakayama K."/>
        </authorList>
    </citation>
    <scope>NUCLEOTIDE SEQUENCE</scope>
</reference>
<gene>
    <name evidence="2" type="ORF">Tco_0769689</name>
</gene>
<evidence type="ECO:0000313" key="2">
    <source>
        <dbReference type="EMBL" id="GJS87053.1"/>
    </source>
</evidence>
<name>A0ABQ4ZE02_9ASTR</name>